<protein>
    <recommendedName>
        <fullName evidence="5">2-methoxy-6-polyprenyl-1,4-benzoquinol methylase, mitochondrial</fullName>
        <ecNumber evidence="5">2.1.1.201</ecNumber>
    </recommendedName>
    <alternativeName>
        <fullName evidence="5">Ubiquinone biosynthesis methyltransferase COQ5</fullName>
    </alternativeName>
</protein>
<dbReference type="EMBL" id="JAOYFB010000002">
    <property type="protein sequence ID" value="KAK4008397.1"/>
    <property type="molecule type" value="Genomic_DNA"/>
</dbReference>
<evidence type="ECO:0000313" key="7">
    <source>
        <dbReference type="Proteomes" id="UP001234178"/>
    </source>
</evidence>
<dbReference type="Proteomes" id="UP001234178">
    <property type="component" value="Unassembled WGS sequence"/>
</dbReference>
<comment type="caution">
    <text evidence="6">The sequence shown here is derived from an EMBL/GenBank/DDBJ whole genome shotgun (WGS) entry which is preliminary data.</text>
</comment>
<comment type="caution">
    <text evidence="5">Lacks conserved residue(s) required for the propagation of feature annotation.</text>
</comment>
<comment type="function">
    <text evidence="5">Methyltransferase required for the conversion of 2-polyprenyl-6-methoxy-1,4-benzoquinol (DDMQH2) to 2-polyprenyl-3-methyl-6-methoxy-1,4-benzoquinol (DMQH2).</text>
</comment>
<reference evidence="6 7" key="1">
    <citation type="journal article" date="2023" name="Nucleic Acids Res.">
        <title>The hologenome of Daphnia magna reveals possible DNA methylation and microbiome-mediated evolution of the host genome.</title>
        <authorList>
            <person name="Chaturvedi A."/>
            <person name="Li X."/>
            <person name="Dhandapani V."/>
            <person name="Marshall H."/>
            <person name="Kissane S."/>
            <person name="Cuenca-Cambronero M."/>
            <person name="Asole G."/>
            <person name="Calvet F."/>
            <person name="Ruiz-Romero M."/>
            <person name="Marangio P."/>
            <person name="Guigo R."/>
            <person name="Rago D."/>
            <person name="Mirbahai L."/>
            <person name="Eastwood N."/>
            <person name="Colbourne J.K."/>
            <person name="Zhou J."/>
            <person name="Mallon E."/>
            <person name="Orsini L."/>
        </authorList>
    </citation>
    <scope>NUCLEOTIDE SEQUENCE [LARGE SCALE GENOMIC DNA]</scope>
    <source>
        <strain evidence="6">LRV0_1</strain>
    </source>
</reference>
<comment type="pathway">
    <text evidence="5">Cofactor biosynthesis; ubiquinone biosynthesis.</text>
</comment>
<keyword evidence="5" id="KW-0999">Mitochondrion inner membrane</keyword>
<dbReference type="PROSITE" id="PS01183">
    <property type="entry name" value="UBIE_1"/>
    <property type="match status" value="1"/>
</dbReference>
<evidence type="ECO:0000256" key="2">
    <source>
        <dbReference type="ARBA" id="ARBA00022679"/>
    </source>
</evidence>
<proteinExistence type="inferred from homology"/>
<name>A0ABQ9Z685_9CRUS</name>
<organism evidence="6 7">
    <name type="scientific">Daphnia magna</name>
    <dbReference type="NCBI Taxonomy" id="35525"/>
    <lineage>
        <taxon>Eukaryota</taxon>
        <taxon>Metazoa</taxon>
        <taxon>Ecdysozoa</taxon>
        <taxon>Arthropoda</taxon>
        <taxon>Crustacea</taxon>
        <taxon>Branchiopoda</taxon>
        <taxon>Diplostraca</taxon>
        <taxon>Cladocera</taxon>
        <taxon>Anomopoda</taxon>
        <taxon>Daphniidae</taxon>
        <taxon>Daphnia</taxon>
    </lineage>
</organism>
<dbReference type="SUPFAM" id="SSF53335">
    <property type="entry name" value="S-adenosyl-L-methionine-dependent methyltransferases"/>
    <property type="match status" value="1"/>
</dbReference>
<evidence type="ECO:0000256" key="3">
    <source>
        <dbReference type="ARBA" id="ARBA00022691"/>
    </source>
</evidence>
<dbReference type="PROSITE" id="PS51608">
    <property type="entry name" value="SAM_MT_UBIE"/>
    <property type="match status" value="1"/>
</dbReference>
<dbReference type="InterPro" id="IPR023576">
    <property type="entry name" value="UbiE/COQ5_MeTrFase_CS"/>
</dbReference>
<dbReference type="Pfam" id="PF01209">
    <property type="entry name" value="Ubie_methyltran"/>
    <property type="match status" value="1"/>
</dbReference>
<gene>
    <name evidence="6" type="ORF">OUZ56_013538</name>
</gene>
<dbReference type="NCBIfam" id="TIGR01934">
    <property type="entry name" value="MenG_MenH_UbiE"/>
    <property type="match status" value="1"/>
</dbReference>
<dbReference type="InterPro" id="IPR029063">
    <property type="entry name" value="SAM-dependent_MTases_sf"/>
</dbReference>
<dbReference type="PANTHER" id="PTHR43591">
    <property type="entry name" value="METHYLTRANSFERASE"/>
    <property type="match status" value="1"/>
</dbReference>
<dbReference type="NCBIfam" id="NF001244">
    <property type="entry name" value="PRK00216.1-5"/>
    <property type="match status" value="1"/>
</dbReference>
<dbReference type="Gene3D" id="3.40.50.150">
    <property type="entry name" value="Vaccinia Virus protein VP39"/>
    <property type="match status" value="1"/>
</dbReference>
<keyword evidence="7" id="KW-1185">Reference proteome</keyword>
<comment type="similarity">
    <text evidence="5">Belongs to the class I-like SAM-binding methyltransferase superfamily. MenG/UbiE family.</text>
</comment>
<keyword evidence="5" id="KW-0831">Ubiquinone biosynthesis</keyword>
<feature type="binding site" evidence="5">
    <location>
        <position position="126"/>
    </location>
    <ligand>
        <name>S-adenosyl-L-methionine</name>
        <dbReference type="ChEBI" id="CHEBI:59789"/>
    </ligand>
</feature>
<dbReference type="CDD" id="cd02440">
    <property type="entry name" value="AdoMet_MTases"/>
    <property type="match status" value="1"/>
</dbReference>
<comment type="catalytic activity">
    <reaction evidence="5">
        <text>a 2-methoxy-6-(all-trans-polyprenyl)benzene-1,4-diol + S-adenosyl-L-methionine = a 5-methoxy-2-methyl-3-(all-trans-polyprenyl)benzene-1,4-diol + S-adenosyl-L-homocysteine + H(+)</text>
        <dbReference type="Rhea" id="RHEA:28286"/>
        <dbReference type="Rhea" id="RHEA-COMP:10858"/>
        <dbReference type="Rhea" id="RHEA-COMP:10859"/>
        <dbReference type="ChEBI" id="CHEBI:15378"/>
        <dbReference type="ChEBI" id="CHEBI:57856"/>
        <dbReference type="ChEBI" id="CHEBI:59789"/>
        <dbReference type="ChEBI" id="CHEBI:84166"/>
        <dbReference type="ChEBI" id="CHEBI:84167"/>
        <dbReference type="EC" id="2.1.1.201"/>
    </reaction>
</comment>
<comment type="subunit">
    <text evidence="4">Component of a multi-subunit COQ enzyme complex, composed of at least COQ3, COQ4, COQ5, COQ6, COQ7 and COQ9. Interacts with PYURF; the interaction is direct, stabilizes COQ5 protein and associates PYURF with COQ enzyme complex.</text>
</comment>
<dbReference type="EC" id="2.1.1.201" evidence="5"/>
<keyword evidence="5" id="KW-0496">Mitochondrion</keyword>
<accession>A0ABQ9Z685</accession>
<evidence type="ECO:0000256" key="4">
    <source>
        <dbReference type="ARBA" id="ARBA00046387"/>
    </source>
</evidence>
<keyword evidence="2 5" id="KW-0808">Transferase</keyword>
<comment type="subcellular location">
    <subcellularLocation>
        <location evidence="5">Mitochondrion inner membrane</location>
        <topology evidence="5">Peripheral membrane protein</topology>
        <orientation evidence="5">Matrix side</orientation>
    </subcellularLocation>
</comment>
<evidence type="ECO:0000256" key="5">
    <source>
        <dbReference type="HAMAP-Rule" id="MF_03191"/>
    </source>
</evidence>
<feature type="binding site" evidence="5">
    <location>
        <position position="164"/>
    </location>
    <ligand>
        <name>S-adenosyl-L-methionine</name>
        <dbReference type="ChEBI" id="CHEBI:59789"/>
    </ligand>
</feature>
<evidence type="ECO:0000313" key="6">
    <source>
        <dbReference type="EMBL" id="KAK4008397.1"/>
    </source>
</evidence>
<dbReference type="HAMAP" id="MF_01813">
    <property type="entry name" value="MenG_UbiE_methyltr"/>
    <property type="match status" value="1"/>
</dbReference>
<feature type="binding site" evidence="5">
    <location>
        <begin position="193"/>
        <end position="194"/>
    </location>
    <ligand>
        <name>S-adenosyl-L-methionine</name>
        <dbReference type="ChEBI" id="CHEBI:59789"/>
    </ligand>
</feature>
<sequence>MLLMRFVKYSLTDSFTSFQNGKLQTAFVKKLHAGPYYKVSKDIKLDNLKSSTISHKDETVHFGFQTVSATEKAQKVHQVFENVASKYDLMNDVMSVGIHRIWKDYFVKKIFPLHPGTNIIDVAGGTGDIAFRMLEGLDRQNKNSNSSTDDDSGSRKNTTILISDINQAMLDVGKKRALTMNLQSDGLSWLCANAQELPLPENSFDLYTIAFGIRNVTDVSKALDEAYRILRPGGRFMCLEFSHVKNPLLKWAYDTYSFQVIPPLGEVVAGDWKSYQYLVESIRKFPTQDEFKNMIEEAGFRSVRYENLSFGVVSIHSGYKI</sequence>
<dbReference type="InterPro" id="IPR004033">
    <property type="entry name" value="UbiE/COQ5_MeTrFase"/>
</dbReference>
<keyword evidence="3 5" id="KW-0949">S-adenosyl-L-methionine</keyword>
<keyword evidence="1 5" id="KW-0489">Methyltransferase</keyword>
<evidence type="ECO:0000256" key="1">
    <source>
        <dbReference type="ARBA" id="ARBA00022603"/>
    </source>
</evidence>
<keyword evidence="5" id="KW-0472">Membrane</keyword>
<dbReference type="PANTHER" id="PTHR43591:SF24">
    <property type="entry name" value="2-METHOXY-6-POLYPRENYL-1,4-BENZOQUINOL METHYLASE, MITOCHONDRIAL"/>
    <property type="match status" value="1"/>
</dbReference>